<protein>
    <recommendedName>
        <fullName evidence="2">Novel toxin 15 domain-containing protein</fullName>
    </recommendedName>
</protein>
<dbReference type="InterPro" id="IPR028949">
    <property type="entry name" value="Ntox15"/>
</dbReference>
<feature type="compositionally biased region" description="Basic and acidic residues" evidence="1">
    <location>
        <begin position="1"/>
        <end position="12"/>
    </location>
</feature>
<evidence type="ECO:0000313" key="4">
    <source>
        <dbReference type="Proteomes" id="UP001242811"/>
    </source>
</evidence>
<organism evidence="3 4">
    <name type="scientific">Paenibacillus brasilensis</name>
    <dbReference type="NCBI Taxonomy" id="128574"/>
    <lineage>
        <taxon>Bacteria</taxon>
        <taxon>Bacillati</taxon>
        <taxon>Bacillota</taxon>
        <taxon>Bacilli</taxon>
        <taxon>Bacillales</taxon>
        <taxon>Paenibacillaceae</taxon>
        <taxon>Paenibacillus</taxon>
    </lineage>
</organism>
<comment type="caution">
    <text evidence="3">The sequence shown here is derived from an EMBL/GenBank/DDBJ whole genome shotgun (WGS) entry which is preliminary data.</text>
</comment>
<accession>A0ABU0L7E1</accession>
<dbReference type="Pfam" id="PF15604">
    <property type="entry name" value="Ntox15"/>
    <property type="match status" value="1"/>
</dbReference>
<feature type="region of interest" description="Disordered" evidence="1">
    <location>
        <begin position="1"/>
        <end position="77"/>
    </location>
</feature>
<keyword evidence="4" id="KW-1185">Reference proteome</keyword>
<evidence type="ECO:0000256" key="1">
    <source>
        <dbReference type="SAM" id="MobiDB-lite"/>
    </source>
</evidence>
<feature type="compositionally biased region" description="Low complexity" evidence="1">
    <location>
        <begin position="16"/>
        <end position="31"/>
    </location>
</feature>
<evidence type="ECO:0000259" key="2">
    <source>
        <dbReference type="Pfam" id="PF15604"/>
    </source>
</evidence>
<evidence type="ECO:0000313" key="3">
    <source>
        <dbReference type="EMBL" id="MDQ0497190.1"/>
    </source>
</evidence>
<name>A0ABU0L7E1_9BACL</name>
<sequence length="222" mass="24591">MKSTKDLYRMFESEGPSPNSSTPSKPSSVKSGKSEGTPASQKPSKPNEKLPETEGTGEVTRLPETEVKFKYNPKHNSAEFTRQLKAQEEGMNKLTVDEYLKNRQKYIDEGRAIEGDLAQQAAREQAYTDKVIELREKGLSSEAAEKEASKWMDTQAALHNPDQIAGGNASSIGGMGDRRVNSSLGAQWRYRIDAVDEQIEKAAEGMSEAEKQSTYLNIKLTQ</sequence>
<dbReference type="EMBL" id="JAUSWA010000059">
    <property type="protein sequence ID" value="MDQ0497190.1"/>
    <property type="molecule type" value="Genomic_DNA"/>
</dbReference>
<gene>
    <name evidence="3" type="ORF">QOZ95_005398</name>
</gene>
<dbReference type="Proteomes" id="UP001242811">
    <property type="component" value="Unassembled WGS sequence"/>
</dbReference>
<reference evidence="3 4" key="1">
    <citation type="submission" date="2023-07" db="EMBL/GenBank/DDBJ databases">
        <title>Genomic Encyclopedia of Type Strains, Phase IV (KMG-IV): sequencing the most valuable type-strain genomes for metagenomic binning, comparative biology and taxonomic classification.</title>
        <authorList>
            <person name="Goeker M."/>
        </authorList>
    </citation>
    <scope>NUCLEOTIDE SEQUENCE [LARGE SCALE GENOMIC DNA]</scope>
    <source>
        <strain evidence="3 4">DSM 14914</strain>
    </source>
</reference>
<feature type="domain" description="Novel toxin 15" evidence="2">
    <location>
        <begin position="74"/>
        <end position="221"/>
    </location>
</feature>
<proteinExistence type="predicted"/>
<dbReference type="RefSeq" id="WP_244315913.1">
    <property type="nucleotide sequence ID" value="NZ_CP045298.1"/>
</dbReference>